<keyword evidence="2" id="KW-1185">Reference proteome</keyword>
<protein>
    <submittedName>
        <fullName evidence="1">Uncharacterized protein</fullName>
    </submittedName>
</protein>
<dbReference type="OMA" id="MENIVHS"/>
<proteinExistence type="predicted"/>
<organism evidence="1 2">
    <name type="scientific">Daphnia pulex</name>
    <name type="common">Water flea</name>
    <dbReference type="NCBI Taxonomy" id="6669"/>
    <lineage>
        <taxon>Eukaryota</taxon>
        <taxon>Metazoa</taxon>
        <taxon>Ecdysozoa</taxon>
        <taxon>Arthropoda</taxon>
        <taxon>Crustacea</taxon>
        <taxon>Branchiopoda</taxon>
        <taxon>Diplostraca</taxon>
        <taxon>Cladocera</taxon>
        <taxon>Anomopoda</taxon>
        <taxon>Daphniidae</taxon>
        <taxon>Daphnia</taxon>
    </lineage>
</organism>
<sequence length="187" mass="21889">FPLLYLNLGGELLYIIEQRLQAQDILKEKSEKVLNDLLSTMLNRQFLSGIFHPERLNSTSTLKNLMENIVHSSIMRLAQDSLDKLYDLMAMSIKFQFMSAPDAQSLLSITINHVDSWMQLSEDPEILLQIQYSKDLLMTYYAKLSPWAWMTIRHSLLNYLQPCKTRVTIFLNRELQSQSGYFYLDNK</sequence>
<dbReference type="Proteomes" id="UP000000305">
    <property type="component" value="Unassembled WGS sequence"/>
</dbReference>
<dbReference type="OrthoDB" id="2157380at2759"/>
<name>E9FX92_DAPPU</name>
<dbReference type="EMBL" id="GL732526">
    <property type="protein sequence ID" value="EFX88036.1"/>
    <property type="molecule type" value="Genomic_DNA"/>
</dbReference>
<evidence type="ECO:0000313" key="2">
    <source>
        <dbReference type="Proteomes" id="UP000000305"/>
    </source>
</evidence>
<gene>
    <name evidence="1" type="ORF">DAPPUDRAFT_27152</name>
</gene>
<dbReference type="InterPro" id="IPR019332">
    <property type="entry name" value="OSCP1"/>
</dbReference>
<dbReference type="AlphaFoldDB" id="E9FX92"/>
<accession>E9FX92</accession>
<dbReference type="STRING" id="6669.E9FX92"/>
<dbReference type="KEGG" id="dpx:DAPPUDRAFT_27152"/>
<dbReference type="PhylomeDB" id="E9FX92"/>
<evidence type="ECO:0000313" key="1">
    <source>
        <dbReference type="EMBL" id="EFX88036.1"/>
    </source>
</evidence>
<dbReference type="eggNOG" id="KOG4033">
    <property type="taxonomic scope" value="Eukaryota"/>
</dbReference>
<dbReference type="HOGENOM" id="CLU_039360_2_0_1"/>
<dbReference type="PANTHER" id="PTHR21439:SF0">
    <property type="entry name" value="PROTEIN OSCP1"/>
    <property type="match status" value="1"/>
</dbReference>
<dbReference type="Pfam" id="PF10188">
    <property type="entry name" value="Oscp1"/>
    <property type="match status" value="1"/>
</dbReference>
<feature type="non-terminal residue" evidence="1">
    <location>
        <position position="187"/>
    </location>
</feature>
<feature type="non-terminal residue" evidence="1">
    <location>
        <position position="1"/>
    </location>
</feature>
<reference evidence="1 2" key="1">
    <citation type="journal article" date="2011" name="Science">
        <title>The ecoresponsive genome of Daphnia pulex.</title>
        <authorList>
            <person name="Colbourne J.K."/>
            <person name="Pfrender M.E."/>
            <person name="Gilbert D."/>
            <person name="Thomas W.K."/>
            <person name="Tucker A."/>
            <person name="Oakley T.H."/>
            <person name="Tokishita S."/>
            <person name="Aerts A."/>
            <person name="Arnold G.J."/>
            <person name="Basu M.K."/>
            <person name="Bauer D.J."/>
            <person name="Caceres C.E."/>
            <person name="Carmel L."/>
            <person name="Casola C."/>
            <person name="Choi J.H."/>
            <person name="Detter J.C."/>
            <person name="Dong Q."/>
            <person name="Dusheyko S."/>
            <person name="Eads B.D."/>
            <person name="Frohlich T."/>
            <person name="Geiler-Samerotte K.A."/>
            <person name="Gerlach D."/>
            <person name="Hatcher P."/>
            <person name="Jogdeo S."/>
            <person name="Krijgsveld J."/>
            <person name="Kriventseva E.V."/>
            <person name="Kultz D."/>
            <person name="Laforsch C."/>
            <person name="Lindquist E."/>
            <person name="Lopez J."/>
            <person name="Manak J.R."/>
            <person name="Muller J."/>
            <person name="Pangilinan J."/>
            <person name="Patwardhan R.P."/>
            <person name="Pitluck S."/>
            <person name="Pritham E.J."/>
            <person name="Rechtsteiner A."/>
            <person name="Rho M."/>
            <person name="Rogozin I.B."/>
            <person name="Sakarya O."/>
            <person name="Salamov A."/>
            <person name="Schaack S."/>
            <person name="Shapiro H."/>
            <person name="Shiga Y."/>
            <person name="Skalitzky C."/>
            <person name="Smith Z."/>
            <person name="Souvorov A."/>
            <person name="Sung W."/>
            <person name="Tang Z."/>
            <person name="Tsuchiya D."/>
            <person name="Tu H."/>
            <person name="Vos H."/>
            <person name="Wang M."/>
            <person name="Wolf Y.I."/>
            <person name="Yamagata H."/>
            <person name="Yamada T."/>
            <person name="Ye Y."/>
            <person name="Shaw J.R."/>
            <person name="Andrews J."/>
            <person name="Crease T.J."/>
            <person name="Tang H."/>
            <person name="Lucas S.M."/>
            <person name="Robertson H.M."/>
            <person name="Bork P."/>
            <person name="Koonin E.V."/>
            <person name="Zdobnov E.M."/>
            <person name="Grigoriev I.V."/>
            <person name="Lynch M."/>
            <person name="Boore J.L."/>
        </authorList>
    </citation>
    <scope>NUCLEOTIDE SEQUENCE [LARGE SCALE GENOMIC DNA]</scope>
</reference>
<dbReference type="InParanoid" id="E9FX92"/>
<dbReference type="PANTHER" id="PTHR21439">
    <property type="entry name" value="OXIDORED-NITRO DOMAIN-CONTAINING PROTEIN"/>
    <property type="match status" value="1"/>
</dbReference>